<dbReference type="Proteomes" id="UP000070224">
    <property type="component" value="Unassembled WGS sequence"/>
</dbReference>
<dbReference type="EMBL" id="LSDK01000084">
    <property type="protein sequence ID" value="KXB75846.1"/>
    <property type="molecule type" value="Genomic_DNA"/>
</dbReference>
<evidence type="ECO:0000313" key="2">
    <source>
        <dbReference type="Proteomes" id="UP000070224"/>
    </source>
</evidence>
<keyword evidence="2" id="KW-1185">Reference proteome</keyword>
<proteinExistence type="predicted"/>
<dbReference type="RefSeq" id="WP_060935552.1">
    <property type="nucleotide sequence ID" value="NZ_KQ960447.1"/>
</dbReference>
<organism evidence="1 2">
    <name type="scientific">Porphyromonas somerae</name>
    <dbReference type="NCBI Taxonomy" id="322095"/>
    <lineage>
        <taxon>Bacteria</taxon>
        <taxon>Pseudomonadati</taxon>
        <taxon>Bacteroidota</taxon>
        <taxon>Bacteroidia</taxon>
        <taxon>Bacteroidales</taxon>
        <taxon>Porphyromonadaceae</taxon>
        <taxon>Porphyromonas</taxon>
    </lineage>
</organism>
<dbReference type="OrthoDB" id="798290at2"/>
<dbReference type="STRING" id="322095.HMPREF3185_01286"/>
<reference evidence="2" key="1">
    <citation type="submission" date="2016-01" db="EMBL/GenBank/DDBJ databases">
        <authorList>
            <person name="Mitreva M."/>
            <person name="Pepin K.H."/>
            <person name="Mihindukulasuriya K.A."/>
            <person name="Fulton R."/>
            <person name="Fronick C."/>
            <person name="O'Laughlin M."/>
            <person name="Miner T."/>
            <person name="Herter B."/>
            <person name="Rosa B.A."/>
            <person name="Cordes M."/>
            <person name="Tomlinson C."/>
            <person name="Wollam A."/>
            <person name="Palsikar V.B."/>
            <person name="Mardis E.R."/>
            <person name="Wilson R.K."/>
        </authorList>
    </citation>
    <scope>NUCLEOTIDE SEQUENCE [LARGE SCALE GENOMIC DNA]</scope>
    <source>
        <strain evidence="2">KA00683</strain>
    </source>
</reference>
<dbReference type="PATRIC" id="fig|322095.3.peg.1271"/>
<dbReference type="AlphaFoldDB" id="A0A134B7E0"/>
<comment type="caution">
    <text evidence="1">The sequence shown here is derived from an EMBL/GenBank/DDBJ whole genome shotgun (WGS) entry which is preliminary data.</text>
</comment>
<sequence length="137" mass="15170">MNIYNGREYEWMTITLLLGGRRVTGLRGIEYTAEQEQEPIYGAGSQPMAVQRGNIKYSGTITLTGSEFHLLQKACGGSILGASTTIVVCYGDPSQGDVIHTDTLVGCTFSKEEDKWKQGDKFTEYTLPFTFLRKQSA</sequence>
<name>A0A134B7E0_9PORP</name>
<gene>
    <name evidence="1" type="ORF">HMPREF3185_01286</name>
</gene>
<protein>
    <submittedName>
        <fullName evidence="1">Uncharacterized protein</fullName>
    </submittedName>
</protein>
<evidence type="ECO:0000313" key="1">
    <source>
        <dbReference type="EMBL" id="KXB75846.1"/>
    </source>
</evidence>
<accession>A0A134B7E0</accession>